<feature type="coiled-coil region" evidence="1">
    <location>
        <begin position="150"/>
        <end position="184"/>
    </location>
</feature>
<feature type="region of interest" description="Disordered" evidence="2">
    <location>
        <begin position="97"/>
        <end position="140"/>
    </location>
</feature>
<keyword evidence="1" id="KW-0175">Coiled coil</keyword>
<name>A0A7H9HW56_9SACH</name>
<protein>
    <submittedName>
        <fullName evidence="3">Uncharacterized protein</fullName>
    </submittedName>
</protein>
<reference evidence="3 4" key="1">
    <citation type="submission" date="2020-06" db="EMBL/GenBank/DDBJ databases">
        <title>The yeast mating-type switching endonuclease HO is a domesticated member of an unorthodox homing genetic element family.</title>
        <authorList>
            <person name="Coughlan A.Y."/>
            <person name="Lombardi L."/>
            <person name="Braun-Galleani S."/>
            <person name="Martos A.R."/>
            <person name="Galeote V."/>
            <person name="Bigey F."/>
            <person name="Dequin S."/>
            <person name="Byrne K.P."/>
            <person name="Wolfe K.H."/>
        </authorList>
    </citation>
    <scope>NUCLEOTIDE SEQUENCE [LARGE SCALE GENOMIC DNA]</scope>
    <source>
        <strain evidence="3 4">CBS2947</strain>
    </source>
</reference>
<evidence type="ECO:0000313" key="4">
    <source>
        <dbReference type="Proteomes" id="UP000510647"/>
    </source>
</evidence>
<dbReference type="AlphaFoldDB" id="A0A7H9HW56"/>
<gene>
    <name evidence="3" type="ORF">HG537_0G01920</name>
</gene>
<keyword evidence="4" id="KW-1185">Reference proteome</keyword>
<feature type="compositionally biased region" description="Low complexity" evidence="2">
    <location>
        <begin position="118"/>
        <end position="131"/>
    </location>
</feature>
<dbReference type="EMBL" id="CP059273">
    <property type="protein sequence ID" value="QLQ81938.1"/>
    <property type="molecule type" value="Genomic_DNA"/>
</dbReference>
<feature type="compositionally biased region" description="Basic and acidic residues" evidence="2">
    <location>
        <begin position="198"/>
        <end position="209"/>
    </location>
</feature>
<evidence type="ECO:0000256" key="2">
    <source>
        <dbReference type="SAM" id="MobiDB-lite"/>
    </source>
</evidence>
<feature type="region of interest" description="Disordered" evidence="2">
    <location>
        <begin position="192"/>
        <end position="251"/>
    </location>
</feature>
<proteinExistence type="predicted"/>
<dbReference type="Proteomes" id="UP000510647">
    <property type="component" value="Chromosome 7"/>
</dbReference>
<evidence type="ECO:0000313" key="3">
    <source>
        <dbReference type="EMBL" id="QLQ81938.1"/>
    </source>
</evidence>
<evidence type="ECO:0000256" key="1">
    <source>
        <dbReference type="SAM" id="Coils"/>
    </source>
</evidence>
<feature type="compositionally biased region" description="Acidic residues" evidence="2">
    <location>
        <begin position="210"/>
        <end position="238"/>
    </location>
</feature>
<sequence length="543" mass="62315">MEDQVLGRYIESRRCEKEICGRGGETSDEMGSFERQLKKIWIYSSGKEVGSVGRTQIGNKMGNTVSKPAINRAIKLNSCLKERAINGKGQIELDFVPEYRTVPSGDSEKEKQGENGQEASGLTSESSISSENVGDSVEVPLEDVEVRESLQKMSEEIMRYELRLASLHGRIAVLKKENERLRDDRALRESLASQLADETERRESKKPDTEVEEDNSSVDTDLSIEEIEEREFTTDVEQDTSPYESSKGNDRAYRRLKQLESRILERLEEYRNLTATAEENVSAMTDERNALQLESPFVMQLKDKIIRLHDELTQVRSTHKTHLSNMKRAFQKEHDLRVQVEQHLNYDRQVMQKWAAFGEKASEYITRYRSKLQQQEETISYYKKKEVQTNNLQAYYKNAVESFQSLSQVAEARKKDIEILSTQLNNSKLKNKSLEDIILRQRAQMTSLLSNARQPPLANFPASQLLHSTTHEHNVNNFSSQPVYQQVPRSNTSFRATVPTNMQNGINDNMRPVKQESPVVNLVSDQIGVFLESPNANEHRDRT</sequence>
<dbReference type="OrthoDB" id="4070718at2759"/>
<organism evidence="3 4">
    <name type="scientific">Torulaspora globosa</name>
    <dbReference type="NCBI Taxonomy" id="48254"/>
    <lineage>
        <taxon>Eukaryota</taxon>
        <taxon>Fungi</taxon>
        <taxon>Dikarya</taxon>
        <taxon>Ascomycota</taxon>
        <taxon>Saccharomycotina</taxon>
        <taxon>Saccharomycetes</taxon>
        <taxon>Saccharomycetales</taxon>
        <taxon>Saccharomycetaceae</taxon>
        <taxon>Torulaspora</taxon>
    </lineage>
</organism>
<accession>A0A7H9HW56</accession>